<dbReference type="AlphaFoldDB" id="A1T826"/>
<dbReference type="HOGENOM" id="CLU_2288494_0_0_11"/>
<gene>
    <name evidence="2" type="ordered locus">Mvan_2515</name>
</gene>
<keyword evidence="3" id="KW-1185">Reference proteome</keyword>
<accession>A1T826</accession>
<reference evidence="2" key="1">
    <citation type="submission" date="2006-12" db="EMBL/GenBank/DDBJ databases">
        <title>Complete sequence of Mycobacterium vanbaalenii PYR-1.</title>
        <authorList>
            <consortium name="US DOE Joint Genome Institute"/>
            <person name="Copeland A."/>
            <person name="Lucas S."/>
            <person name="Lapidus A."/>
            <person name="Barry K."/>
            <person name="Detter J.C."/>
            <person name="Glavina del Rio T."/>
            <person name="Hammon N."/>
            <person name="Israni S."/>
            <person name="Dalin E."/>
            <person name="Tice H."/>
            <person name="Pitluck S."/>
            <person name="Singan V."/>
            <person name="Schmutz J."/>
            <person name="Larimer F."/>
            <person name="Land M."/>
            <person name="Hauser L."/>
            <person name="Kyrpides N."/>
            <person name="Anderson I.J."/>
            <person name="Miller C."/>
            <person name="Richardson P."/>
        </authorList>
    </citation>
    <scope>NUCLEOTIDE SEQUENCE [LARGE SCALE GENOMIC DNA]</scope>
    <source>
        <strain evidence="2">PYR-1</strain>
    </source>
</reference>
<dbReference type="Pfam" id="PF02467">
    <property type="entry name" value="Whib"/>
    <property type="match status" value="1"/>
</dbReference>
<dbReference type="InterPro" id="IPR034768">
    <property type="entry name" value="4FE4S_WBL"/>
</dbReference>
<evidence type="ECO:0000259" key="1">
    <source>
        <dbReference type="PROSITE" id="PS51674"/>
    </source>
</evidence>
<evidence type="ECO:0000313" key="3">
    <source>
        <dbReference type="Proteomes" id="UP000009159"/>
    </source>
</evidence>
<dbReference type="KEGG" id="mva:Mvan_2515"/>
<feature type="domain" description="4Fe-4S Wbl-type" evidence="1">
    <location>
        <begin position="29"/>
        <end position="88"/>
    </location>
</feature>
<dbReference type="EMBL" id="CP000511">
    <property type="protein sequence ID" value="ABM13326.1"/>
    <property type="molecule type" value="Genomic_DNA"/>
</dbReference>
<dbReference type="Proteomes" id="UP000009159">
    <property type="component" value="Chromosome"/>
</dbReference>
<dbReference type="STRING" id="350058.Mvan_2515"/>
<sequence>MKPRGTWEPGPVALLAEVLRDTPRLDGALCATKRGHFMEAETGNRVRVDQCISMCRRCPVMGACAEQAEVERDPVGVWAGMFRGTVRADDGDDGQTSREAI</sequence>
<organism evidence="2 3">
    <name type="scientific">Mycolicibacterium vanbaalenii (strain DSM 7251 / JCM 13017 / BCRC 16820 / KCTC 9966 / NRRL B-24157 / PYR-1)</name>
    <name type="common">Mycobacterium vanbaalenii</name>
    <dbReference type="NCBI Taxonomy" id="350058"/>
    <lineage>
        <taxon>Bacteria</taxon>
        <taxon>Bacillati</taxon>
        <taxon>Actinomycetota</taxon>
        <taxon>Actinomycetes</taxon>
        <taxon>Mycobacteriales</taxon>
        <taxon>Mycobacteriaceae</taxon>
        <taxon>Mycolicibacterium</taxon>
    </lineage>
</organism>
<protein>
    <submittedName>
        <fullName evidence="2">Transcription factor WhiB</fullName>
    </submittedName>
</protein>
<proteinExistence type="predicted"/>
<evidence type="ECO:0000313" key="2">
    <source>
        <dbReference type="EMBL" id="ABM13326.1"/>
    </source>
</evidence>
<dbReference type="PROSITE" id="PS51674">
    <property type="entry name" value="4FE4S_WBL"/>
    <property type="match status" value="1"/>
</dbReference>
<name>A1T826_MYCVP</name>